<dbReference type="GO" id="GO:0031053">
    <property type="term" value="P:primary miRNA processing"/>
    <property type="evidence" value="ECO:0007669"/>
    <property type="project" value="UniProtKB-ARBA"/>
</dbReference>
<feature type="non-terminal residue" evidence="13">
    <location>
        <position position="1310"/>
    </location>
</feature>
<dbReference type="InterPro" id="IPR015174">
    <property type="entry name" value="MIF4G-like_typ-2"/>
</dbReference>
<evidence type="ECO:0000256" key="9">
    <source>
        <dbReference type="ARBA" id="ARBA00023242"/>
    </source>
</evidence>
<gene>
    <name evidence="13" type="ORF">OSB1V03_LOCUS10228</name>
</gene>
<dbReference type="GO" id="GO:0000339">
    <property type="term" value="F:RNA cap binding"/>
    <property type="evidence" value="ECO:0007669"/>
    <property type="project" value="InterPro"/>
</dbReference>
<keyword evidence="7" id="KW-0943">RNA-mediated gene silencing</keyword>
<dbReference type="Gene3D" id="1.25.40.180">
    <property type="match status" value="6"/>
</dbReference>
<evidence type="ECO:0000256" key="3">
    <source>
        <dbReference type="ARBA" id="ARBA00011361"/>
    </source>
</evidence>
<dbReference type="GO" id="GO:0006370">
    <property type="term" value="P:7-methylguanosine mRNA capping"/>
    <property type="evidence" value="ECO:0007669"/>
    <property type="project" value="UniProtKB-KW"/>
</dbReference>
<dbReference type="FunFam" id="1.25.40.180:FF:000010">
    <property type="entry name" value="Nuclear cap-binding protein subunit 1"/>
    <property type="match status" value="2"/>
</dbReference>
<dbReference type="GO" id="GO:0003729">
    <property type="term" value="F:mRNA binding"/>
    <property type="evidence" value="ECO:0007669"/>
    <property type="project" value="TreeGrafter"/>
</dbReference>
<accession>A0A7R9KUQ5</accession>
<dbReference type="GO" id="GO:0000184">
    <property type="term" value="P:nuclear-transcribed mRNA catabolic process, nonsense-mediated decay"/>
    <property type="evidence" value="ECO:0007669"/>
    <property type="project" value="TreeGrafter"/>
</dbReference>
<evidence type="ECO:0000259" key="12">
    <source>
        <dbReference type="SMART" id="SM00543"/>
    </source>
</evidence>
<dbReference type="InterPro" id="IPR003890">
    <property type="entry name" value="MIF4G-like_typ-3"/>
</dbReference>
<evidence type="ECO:0000256" key="10">
    <source>
        <dbReference type="ARBA" id="ARBA00030965"/>
    </source>
</evidence>
<dbReference type="GO" id="GO:0006406">
    <property type="term" value="P:mRNA export from nucleus"/>
    <property type="evidence" value="ECO:0007669"/>
    <property type="project" value="InterPro"/>
</dbReference>
<evidence type="ECO:0000256" key="6">
    <source>
        <dbReference type="ARBA" id="ARBA00023042"/>
    </source>
</evidence>
<dbReference type="EMBL" id="CAJPIZ010007339">
    <property type="protein sequence ID" value="CAG2110243.1"/>
    <property type="molecule type" value="Genomic_DNA"/>
</dbReference>
<keyword evidence="8" id="KW-0508">mRNA splicing</keyword>
<keyword evidence="11" id="KW-0175">Coiled coil</keyword>
<dbReference type="PANTHER" id="PTHR12412:SF2">
    <property type="entry name" value="NUCLEAR CAP-BINDING PROTEIN SUBUNIT 1"/>
    <property type="match status" value="1"/>
</dbReference>
<feature type="coiled-coil region" evidence="11">
    <location>
        <begin position="563"/>
        <end position="590"/>
    </location>
</feature>
<comment type="subunit">
    <text evidence="3">Component of the nuclear cap-binding complex (CBC), a heterodimer composed of Cbp80 and Cbp20 that interacts with m7GpppG-capped RNA.</text>
</comment>
<comment type="similarity">
    <text evidence="2">Belongs to the NCBP1 family.</text>
</comment>
<keyword evidence="6" id="KW-0506">mRNA capping</keyword>
<dbReference type="InterPro" id="IPR015172">
    <property type="entry name" value="MIF4G-like_typ-1"/>
</dbReference>
<dbReference type="InterPro" id="IPR016024">
    <property type="entry name" value="ARM-type_fold"/>
</dbReference>
<dbReference type="GO" id="GO:0008380">
    <property type="term" value="P:RNA splicing"/>
    <property type="evidence" value="ECO:0007669"/>
    <property type="project" value="UniProtKB-KW"/>
</dbReference>
<keyword evidence="9" id="KW-0539">Nucleus</keyword>
<organism evidence="13">
    <name type="scientific">Medioppia subpectinata</name>
    <dbReference type="NCBI Taxonomy" id="1979941"/>
    <lineage>
        <taxon>Eukaryota</taxon>
        <taxon>Metazoa</taxon>
        <taxon>Ecdysozoa</taxon>
        <taxon>Arthropoda</taxon>
        <taxon>Chelicerata</taxon>
        <taxon>Arachnida</taxon>
        <taxon>Acari</taxon>
        <taxon>Acariformes</taxon>
        <taxon>Sarcoptiformes</taxon>
        <taxon>Oribatida</taxon>
        <taxon>Brachypylina</taxon>
        <taxon>Oppioidea</taxon>
        <taxon>Oppiidae</taxon>
        <taxon>Medioppia</taxon>
    </lineage>
</organism>
<dbReference type="PANTHER" id="PTHR12412">
    <property type="entry name" value="CAP BINDING PROTEIN"/>
    <property type="match status" value="1"/>
</dbReference>
<dbReference type="SUPFAM" id="SSF48371">
    <property type="entry name" value="ARM repeat"/>
    <property type="match status" value="6"/>
</dbReference>
<evidence type="ECO:0000256" key="1">
    <source>
        <dbReference type="ARBA" id="ARBA00004123"/>
    </source>
</evidence>
<name>A0A7R9KUQ5_9ACAR</name>
<evidence type="ECO:0000313" key="14">
    <source>
        <dbReference type="Proteomes" id="UP000759131"/>
    </source>
</evidence>
<feature type="coiled-coil region" evidence="11">
    <location>
        <begin position="1228"/>
        <end position="1255"/>
    </location>
</feature>
<dbReference type="SMART" id="SM00543">
    <property type="entry name" value="MIF4G"/>
    <property type="match status" value="1"/>
</dbReference>
<dbReference type="Pfam" id="PF09090">
    <property type="entry name" value="MIF4G_like_2"/>
    <property type="match status" value="2"/>
</dbReference>
<evidence type="ECO:0000313" key="13">
    <source>
        <dbReference type="EMBL" id="CAD7629813.1"/>
    </source>
</evidence>
<sequence length="1310" mass="153092">MNLFENLVEVSMEDNIPQSRSDYFVFCVLSALPWVGKELYEKKEQDLEQLLNTIDNYLNKRNKTHHHTALRVWYSDTPHPQEEYLDCFWAQISKLRSDKWVERHIYRPYLAFDSVLCEALQHNLPQVQPPPHEANYVYPYPKVVFRLFDYTDCPEGDSVLCEALQHNLPQVQPPPHEANYVYPYPKVVFRLFDYTDCPEGPVLPGAHSIERYLIEEHLHWIINQNNTDRKDCAMKLLTFPNKHKIPLEYMIIEVMFSQMFDLPKSKYLDVFYGSTLLELCKLQPSSLPQVLAQAVELLFERLDTMNCMCVDRFAVWFAYHLSNFQFRWSWDDWSTALTLDPLHPKPKFIRETLLRCLRLSFHEQVVKIIPDSFHELAPEDPIPHNKYSLEGDKPPESVPTAEVAAALVNKIKEKCTPEEALEVLKELTAPLMETDDEPNHNSLQIEVFVTQLLKPNHNSLQIEVFVTVLLNLASKSFTHCFSAIAKYHSAFMALKTSEEAQISILSTIFEVWRKHQQLLVILISKLLKSEVIECSSVANWLFSKENSSEFMKSYIWEILNQTIQKSIRSVESLEKELEESKEKLRKLATDDRPRKRRRNDFEESEEGLELRLESLIIRIGEKSTSSIETNIEGLAKVLTADLDNSKTKIINIICECVAKYPEKTCIYSTLIGLLNAKNYNFGGEIVELLVRHFKDYLKALDFESARLLVRFFGDLVNCRVISSASLMNLFENLVEVSMEDNIPQSRSDYFVFCVLSALPWVGKELYEKKEQDLEQLLNTIDNYLNKRNKTHHHTALRVWYSDTPHPQEEYLDCFWAQISKLRSDKWVERHIYRPYLAFDSVLCEALQHNLPQVQPPPHEANYVYPYPKVVFRLFDYTDCPEGPVLPGAHSIERYLIEEHLHWIINQNNTDRKDCAMKLLTFPNKHKIPLEYMIIEVMFSQMFDLPKSKYLDVFYGSTLLELCKLQPSSLPQVLAQAVELLFERLDTMNCMCVDRFAVWFAYHLSNFQFRWSWDDWSTALTLDPLHPKPKFIRETLLRCLRLSFHEQVVKIIPDSFHELAPEDPIPHNKYSLEGDKPPESVPTAEVAAALVNKIKEKCTPEEALEVLKELTAPLMETDDEPNHNSLQIEVFVTVLLNLASKSFTHCFSAIAKYHSAFMALKTSEEAQISILSTIFEVWRKHQQLLVILISKLLKSEVIECSSVANWLFSKENSSEFMKSYIWEILNQTIQKSIRSVESLEKELEESKEKLRKGKSFKSHWFRWTIGRLQQVFFEHHNHVFKYLSTFETLLFTADLDQHILLIFKQFCALRN</sequence>
<dbReference type="Proteomes" id="UP000759131">
    <property type="component" value="Unassembled WGS sequence"/>
</dbReference>
<keyword evidence="14" id="KW-1185">Reference proteome</keyword>
<dbReference type="OrthoDB" id="10252707at2759"/>
<evidence type="ECO:0000256" key="2">
    <source>
        <dbReference type="ARBA" id="ARBA00007413"/>
    </source>
</evidence>
<evidence type="ECO:0000256" key="8">
    <source>
        <dbReference type="ARBA" id="ARBA00023187"/>
    </source>
</evidence>
<keyword evidence="5" id="KW-0507">mRNA processing</keyword>
<dbReference type="EMBL" id="OC861914">
    <property type="protein sequence ID" value="CAD7629813.1"/>
    <property type="molecule type" value="Genomic_DNA"/>
</dbReference>
<dbReference type="Pfam" id="PF09088">
    <property type="entry name" value="MIF4G_like"/>
    <property type="match status" value="2"/>
</dbReference>
<evidence type="ECO:0000256" key="11">
    <source>
        <dbReference type="SAM" id="Coils"/>
    </source>
</evidence>
<comment type="subcellular location">
    <subcellularLocation>
        <location evidence="1">Nucleus</location>
    </subcellularLocation>
</comment>
<reference evidence="13" key="1">
    <citation type="submission" date="2020-11" db="EMBL/GenBank/DDBJ databases">
        <authorList>
            <person name="Tran Van P."/>
        </authorList>
    </citation>
    <scope>NUCLEOTIDE SEQUENCE</scope>
</reference>
<evidence type="ECO:0000256" key="7">
    <source>
        <dbReference type="ARBA" id="ARBA00023158"/>
    </source>
</evidence>
<evidence type="ECO:0000256" key="4">
    <source>
        <dbReference type="ARBA" id="ARBA00019879"/>
    </source>
</evidence>
<evidence type="ECO:0000256" key="5">
    <source>
        <dbReference type="ARBA" id="ARBA00022664"/>
    </source>
</evidence>
<dbReference type="GO" id="GO:0005846">
    <property type="term" value="C:nuclear cap binding complex"/>
    <property type="evidence" value="ECO:0007669"/>
    <property type="project" value="InterPro"/>
</dbReference>
<dbReference type="FunFam" id="1.25.40.180:FF:000041">
    <property type="entry name" value="Nuclear cap-binding protein subunit 1"/>
    <property type="match status" value="1"/>
</dbReference>
<dbReference type="GO" id="GO:0005634">
    <property type="term" value="C:nucleus"/>
    <property type="evidence" value="ECO:0007669"/>
    <property type="project" value="UniProtKB-SubCell"/>
</dbReference>
<feature type="domain" description="MIF4G" evidence="12">
    <location>
        <begin position="609"/>
        <end position="822"/>
    </location>
</feature>
<protein>
    <recommendedName>
        <fullName evidence="4">Nuclear cap-binding protein subunit 1</fullName>
    </recommendedName>
    <alternativeName>
        <fullName evidence="10">80 kDa nuclear cap-binding protein</fullName>
    </alternativeName>
</protein>
<dbReference type="Pfam" id="PF02854">
    <property type="entry name" value="MIF4G"/>
    <property type="match status" value="1"/>
</dbReference>
<proteinExistence type="inferred from homology"/>
<dbReference type="InterPro" id="IPR027159">
    <property type="entry name" value="CBP80"/>
</dbReference>